<sequence length="77" mass="7827">MGTATFADLAALVDAARAAGIDAQAPISLRDGALGVEVEAAQGVDKQAKPAPHARPLGDAALRSVIELLSERAEPPR</sequence>
<name>A0A2S0WF45_9CORY</name>
<protein>
    <submittedName>
        <fullName evidence="1">Uncharacterized protein</fullName>
    </submittedName>
</protein>
<proteinExistence type="predicted"/>
<reference evidence="2" key="1">
    <citation type="submission" date="2018-01" db="EMBL/GenBank/DDBJ databases">
        <authorList>
            <person name="Li J."/>
        </authorList>
    </citation>
    <scope>NUCLEOTIDE SEQUENCE [LARGE SCALE GENOMIC DNA]</scope>
    <source>
        <strain evidence="2">2184</strain>
    </source>
</reference>
<keyword evidence="2" id="KW-1185">Reference proteome</keyword>
<dbReference type="Proteomes" id="UP000244754">
    <property type="component" value="Chromosome"/>
</dbReference>
<evidence type="ECO:0000313" key="1">
    <source>
        <dbReference type="EMBL" id="AWB84403.1"/>
    </source>
</evidence>
<evidence type="ECO:0000313" key="2">
    <source>
        <dbReference type="Proteomes" id="UP000244754"/>
    </source>
</evidence>
<dbReference type="KEGG" id="clia:C3E79_07835"/>
<dbReference type="AlphaFoldDB" id="A0A2S0WF45"/>
<organism evidence="1 2">
    <name type="scientific">Corynebacterium liangguodongii</name>
    <dbReference type="NCBI Taxonomy" id="2079535"/>
    <lineage>
        <taxon>Bacteria</taxon>
        <taxon>Bacillati</taxon>
        <taxon>Actinomycetota</taxon>
        <taxon>Actinomycetes</taxon>
        <taxon>Mycobacteriales</taxon>
        <taxon>Corynebacteriaceae</taxon>
        <taxon>Corynebacterium</taxon>
    </lineage>
</organism>
<gene>
    <name evidence="1" type="ORF">C3E79_07835</name>
</gene>
<accession>A0A2S0WF45</accession>
<dbReference type="EMBL" id="CP026948">
    <property type="protein sequence ID" value="AWB84403.1"/>
    <property type="molecule type" value="Genomic_DNA"/>
</dbReference>